<name>A0A2U3E0V2_PURLI</name>
<dbReference type="EMBL" id="LCWV01000016">
    <property type="protein sequence ID" value="PWI68106.1"/>
    <property type="molecule type" value="Genomic_DNA"/>
</dbReference>
<evidence type="ECO:0000256" key="2">
    <source>
        <dbReference type="SAM" id="Phobius"/>
    </source>
</evidence>
<feature type="transmembrane region" description="Helical" evidence="2">
    <location>
        <begin position="139"/>
        <end position="166"/>
    </location>
</feature>
<protein>
    <recommendedName>
        <fullName evidence="5">Biotrophy-associated secreted protein 2</fullName>
    </recommendedName>
</protein>
<gene>
    <name evidence="3" type="ORF">PCL_02507</name>
</gene>
<feature type="region of interest" description="Disordered" evidence="1">
    <location>
        <begin position="234"/>
        <end position="285"/>
    </location>
</feature>
<sequence length="372" mass="38684">MQPKTHPSNTTNSSPIPPYIAIITQRHSAIAVRFSISSWRAWQTSRFPSRFFVRSRSIARPPRCAQTHALGRPLLKQAPSHDAPMSGRRSPPEAPGSQEPAQPTVSASDAHGALVQRIKRQNHRRRTPRPTIRSRIDAFAFLLCDFIMVRLAVTAVLAFAASALAIGDPAGAKNVGNGAGGQFITGGCVSDADCASKCCANQNNQGGVCSGVGAQFQAGKTGCGFSDPNAQQTIAAAKKQSGQSGQPAQQPQQGSQNQQKNQKNQNNQQAPASGGRVIGDPAGAKNVGNGAGGQFITGGCVSDADCASKCCANQNNQGGVCSGVGAQFQAGKTGCGFSDPNAQQTIAAAKNQAGQQGFKRVVRPAVEPQDEE</sequence>
<proteinExistence type="predicted"/>
<evidence type="ECO:0000256" key="1">
    <source>
        <dbReference type="SAM" id="MobiDB-lite"/>
    </source>
</evidence>
<evidence type="ECO:0000313" key="4">
    <source>
        <dbReference type="Proteomes" id="UP000245956"/>
    </source>
</evidence>
<comment type="caution">
    <text evidence="3">The sequence shown here is derived from an EMBL/GenBank/DDBJ whole genome shotgun (WGS) entry which is preliminary data.</text>
</comment>
<reference evidence="3 4" key="1">
    <citation type="journal article" date="2016" name="Front. Microbiol.">
        <title>Genome and transcriptome sequences reveal the specific parasitism of the nematophagous Purpureocillium lilacinum 36-1.</title>
        <authorList>
            <person name="Xie J."/>
            <person name="Li S."/>
            <person name="Mo C."/>
            <person name="Xiao X."/>
            <person name="Peng D."/>
            <person name="Wang G."/>
            <person name="Xiao Y."/>
        </authorList>
    </citation>
    <scope>NUCLEOTIDE SEQUENCE [LARGE SCALE GENOMIC DNA]</scope>
    <source>
        <strain evidence="3 4">36-1</strain>
    </source>
</reference>
<feature type="compositionally biased region" description="Low complexity" evidence="1">
    <location>
        <begin position="239"/>
        <end position="272"/>
    </location>
</feature>
<feature type="region of interest" description="Disordered" evidence="1">
    <location>
        <begin position="350"/>
        <end position="372"/>
    </location>
</feature>
<organism evidence="3 4">
    <name type="scientific">Purpureocillium lilacinum</name>
    <name type="common">Paecilomyces lilacinus</name>
    <dbReference type="NCBI Taxonomy" id="33203"/>
    <lineage>
        <taxon>Eukaryota</taxon>
        <taxon>Fungi</taxon>
        <taxon>Dikarya</taxon>
        <taxon>Ascomycota</taxon>
        <taxon>Pezizomycotina</taxon>
        <taxon>Sordariomycetes</taxon>
        <taxon>Hypocreomycetidae</taxon>
        <taxon>Hypocreales</taxon>
        <taxon>Ophiocordycipitaceae</taxon>
        <taxon>Purpureocillium</taxon>
    </lineage>
</organism>
<keyword evidence="2" id="KW-0472">Membrane</keyword>
<dbReference type="AlphaFoldDB" id="A0A2U3E0V2"/>
<keyword evidence="2" id="KW-1133">Transmembrane helix</keyword>
<evidence type="ECO:0008006" key="5">
    <source>
        <dbReference type="Google" id="ProtNLM"/>
    </source>
</evidence>
<feature type="region of interest" description="Disordered" evidence="1">
    <location>
        <begin position="68"/>
        <end position="110"/>
    </location>
</feature>
<keyword evidence="2" id="KW-0812">Transmembrane</keyword>
<accession>A0A2U3E0V2</accession>
<evidence type="ECO:0000313" key="3">
    <source>
        <dbReference type="EMBL" id="PWI68106.1"/>
    </source>
</evidence>
<dbReference type="Proteomes" id="UP000245956">
    <property type="component" value="Unassembled WGS sequence"/>
</dbReference>